<evidence type="ECO:0000313" key="2">
    <source>
        <dbReference type="EMBL" id="MBI4921024.1"/>
    </source>
</evidence>
<dbReference type="GO" id="GO:0020037">
    <property type="term" value="F:heme binding"/>
    <property type="evidence" value="ECO:0007669"/>
    <property type="project" value="InterPro"/>
</dbReference>
<dbReference type="Pfam" id="PF01322">
    <property type="entry name" value="Cytochrom_C_2"/>
    <property type="match status" value="1"/>
</dbReference>
<name>A0A933KYN9_9HYPH</name>
<dbReference type="EMBL" id="JACRAF010000016">
    <property type="protein sequence ID" value="MBI4921024.1"/>
    <property type="molecule type" value="Genomic_DNA"/>
</dbReference>
<dbReference type="InterPro" id="IPR010980">
    <property type="entry name" value="Cyt_c/b562"/>
</dbReference>
<evidence type="ECO:0000313" key="3">
    <source>
        <dbReference type="Proteomes" id="UP000782610"/>
    </source>
</evidence>
<protein>
    <submittedName>
        <fullName evidence="2">Cytochrome c</fullName>
    </submittedName>
</protein>
<comment type="caution">
    <text evidence="2">The sequence shown here is derived from an EMBL/GenBank/DDBJ whole genome shotgun (WGS) entry which is preliminary data.</text>
</comment>
<dbReference type="PROSITE" id="PS51009">
    <property type="entry name" value="CYTCII"/>
    <property type="match status" value="1"/>
</dbReference>
<dbReference type="Proteomes" id="UP000782610">
    <property type="component" value="Unassembled WGS sequence"/>
</dbReference>
<feature type="chain" id="PRO_5037037386" evidence="1">
    <location>
        <begin position="36"/>
        <end position="156"/>
    </location>
</feature>
<feature type="signal peptide" evidence="1">
    <location>
        <begin position="1"/>
        <end position="35"/>
    </location>
</feature>
<sequence length="156" mass="16445">MPSRSSAVRMRLAAWLGAALIVVAAALASAAPVVAAMTDAQLVATRVAAMKQDGMLLRGAKSLTGQEAIDAATIILKNFTNFPALFRKGSITADSRALPVIWENWGDFTARLAAEKANAQAMLAAAKAGNKKAYLAAIEDLKRPCSNCHLAYARVF</sequence>
<keyword evidence="1" id="KW-0732">Signal</keyword>
<proteinExistence type="predicted"/>
<accession>A0A933KYN9</accession>
<evidence type="ECO:0000256" key="1">
    <source>
        <dbReference type="SAM" id="SignalP"/>
    </source>
</evidence>
<dbReference type="GO" id="GO:0005506">
    <property type="term" value="F:iron ion binding"/>
    <property type="evidence" value="ECO:0007669"/>
    <property type="project" value="InterPro"/>
</dbReference>
<dbReference type="GO" id="GO:0009055">
    <property type="term" value="F:electron transfer activity"/>
    <property type="evidence" value="ECO:0007669"/>
    <property type="project" value="InterPro"/>
</dbReference>
<dbReference type="SUPFAM" id="SSF47175">
    <property type="entry name" value="Cytochromes"/>
    <property type="match status" value="1"/>
</dbReference>
<dbReference type="GO" id="GO:0022900">
    <property type="term" value="P:electron transport chain"/>
    <property type="evidence" value="ECO:0007669"/>
    <property type="project" value="InterPro"/>
</dbReference>
<organism evidence="2 3">
    <name type="scientific">Devosia nanyangense</name>
    <dbReference type="NCBI Taxonomy" id="1228055"/>
    <lineage>
        <taxon>Bacteria</taxon>
        <taxon>Pseudomonadati</taxon>
        <taxon>Pseudomonadota</taxon>
        <taxon>Alphaproteobacteria</taxon>
        <taxon>Hyphomicrobiales</taxon>
        <taxon>Devosiaceae</taxon>
        <taxon>Devosia</taxon>
    </lineage>
</organism>
<gene>
    <name evidence="2" type="ORF">HY834_04695</name>
</gene>
<dbReference type="InterPro" id="IPR002321">
    <property type="entry name" value="Cyt_c_II"/>
</dbReference>
<dbReference type="AlphaFoldDB" id="A0A933KYN9"/>
<reference evidence="2" key="1">
    <citation type="submission" date="2020-07" db="EMBL/GenBank/DDBJ databases">
        <title>Huge and variable diversity of episymbiotic CPR bacteria and DPANN archaea in groundwater ecosystems.</title>
        <authorList>
            <person name="He C.Y."/>
            <person name="Keren R."/>
            <person name="Whittaker M."/>
            <person name="Farag I.F."/>
            <person name="Doudna J."/>
            <person name="Cate J.H.D."/>
            <person name="Banfield J.F."/>
        </authorList>
    </citation>
    <scope>NUCLEOTIDE SEQUENCE</scope>
    <source>
        <strain evidence="2">NC_groundwater_1586_Pr3_B-0.1um_66_15</strain>
    </source>
</reference>
<dbReference type="Gene3D" id="1.20.120.10">
    <property type="entry name" value="Cytochrome c/b562"/>
    <property type="match status" value="1"/>
</dbReference>